<sequence length="166" mass="18018">MGGQVQAAIQPRGLEEIKAVQFASSRVITAGQPSAEQFPRLKASGVDLVINLIPAGNASGLANEAELVAAAGMSYAHIGVDWNAPSNEDLARFLAVMDANQDKDVLIHCAANYRASAFYYLYLLHTGASDSDTLQRKAMAPWGDLEEGFKTYPQWHKLIEEAKRAR</sequence>
<keyword evidence="2" id="KW-1185">Reference proteome</keyword>
<evidence type="ECO:0000313" key="2">
    <source>
        <dbReference type="Proteomes" id="UP000305674"/>
    </source>
</evidence>
<dbReference type="InterPro" id="IPR029021">
    <property type="entry name" value="Prot-tyrosine_phosphatase-like"/>
</dbReference>
<dbReference type="Gene3D" id="3.90.190.10">
    <property type="entry name" value="Protein tyrosine phosphatase superfamily"/>
    <property type="match status" value="1"/>
</dbReference>
<dbReference type="AlphaFoldDB" id="A0A4U1BJF5"/>
<dbReference type="Proteomes" id="UP000305674">
    <property type="component" value="Unassembled WGS sequence"/>
</dbReference>
<organism evidence="1 2">
    <name type="scientific">Ferrimonas sediminicola</name>
    <dbReference type="NCBI Taxonomy" id="2569538"/>
    <lineage>
        <taxon>Bacteria</taxon>
        <taxon>Pseudomonadati</taxon>
        <taxon>Pseudomonadota</taxon>
        <taxon>Gammaproteobacteria</taxon>
        <taxon>Alteromonadales</taxon>
        <taxon>Ferrimonadaceae</taxon>
        <taxon>Ferrimonas</taxon>
    </lineage>
</organism>
<comment type="caution">
    <text evidence="1">The sequence shown here is derived from an EMBL/GenBank/DDBJ whole genome shotgun (WGS) entry which is preliminary data.</text>
</comment>
<dbReference type="Pfam" id="PF22785">
    <property type="entry name" value="Tc-R-P"/>
    <property type="match status" value="1"/>
</dbReference>
<gene>
    <name evidence="1" type="ORF">FCL40_03800</name>
</gene>
<accession>A0A4U1BJF5</accession>
<dbReference type="CDD" id="cd14503">
    <property type="entry name" value="PTP-bact"/>
    <property type="match status" value="1"/>
</dbReference>
<dbReference type="EMBL" id="SWCI01000002">
    <property type="protein sequence ID" value="TKB50679.1"/>
    <property type="molecule type" value="Genomic_DNA"/>
</dbReference>
<evidence type="ECO:0000313" key="1">
    <source>
        <dbReference type="EMBL" id="TKB50679.1"/>
    </source>
</evidence>
<dbReference type="SUPFAM" id="SSF52799">
    <property type="entry name" value="(Phosphotyrosine protein) phosphatases II"/>
    <property type="match status" value="1"/>
</dbReference>
<dbReference type="OrthoDB" id="7391097at2"/>
<name>A0A4U1BJF5_9GAMM</name>
<reference evidence="1 2" key="1">
    <citation type="submission" date="2019-04" db="EMBL/GenBank/DDBJ databases">
        <authorList>
            <person name="Hwang J.C."/>
        </authorList>
    </citation>
    <scope>NUCLEOTIDE SEQUENCE [LARGE SCALE GENOMIC DNA]</scope>
    <source>
        <strain evidence="1 2">IMCC35001</strain>
    </source>
</reference>
<proteinExistence type="predicted"/>
<protein>
    <recommendedName>
        <fullName evidence="3">TIGR01244 family protein</fullName>
    </recommendedName>
</protein>
<evidence type="ECO:0008006" key="3">
    <source>
        <dbReference type="Google" id="ProtNLM"/>
    </source>
</evidence>